<dbReference type="AlphaFoldDB" id="A0ABD3QK22"/>
<sequence length="663" mass="74219">MRGGTHNGNPLPSLVMFVAVAYAVVSVKRSVFEIRDADISCYRQQQQQMDVISQLSRDVHSLRPLSLFSWLLVDAFGLSPPQSTIMLGSQSAMQCHKKSVGSSRSNLLGAAVWGRRKTSHLVCRSTINGETEVQTSLLDETMSFQSFTTNGHTHKMNGANGSSSPVNGLVNDQSTTSLTAKVTATNGKSINGETKHDESNLPTTNILELNTTDESKPDVPMPTEAGGFTHTSASKAKISAANKGKTPWNKGKARSEEVKARIAEGVRRKNRERFLAKLEAEGITEEEYERRKKEKRRLKDAERRARKTAAGGYIPTEETKQKISKVLKEKYASGEIKRKPRDPSTIRKGFKHTEETKAKIAETLRRKWAEDDEYREFMTSKTIASEDVRNSVSVRSRISSTLKKKWEDPEFRASMMEKFKTRKYGQNASKALEHRRKISEAMKKKWEDEEYRMKATNGMAKSRDGAPPRLVKPRQSTSKGTAMRKVDPLKTVVKKKKKKKKKSSSSTTVRSSSVVKTPAVREDVIKIDASPITAMEPMSAEAAREIPSESIKEEEDLPEGSIERLRRDRKDLYDLLYGDDEEMDFVEEPPQDIEDISFTNMLFGGATTTPNSVRGAGLKKRQRQEVKPKPIYANGDSGTSKLASMLDDDGDLDDFDPYGLDNF</sequence>
<feature type="region of interest" description="Disordered" evidence="1">
    <location>
        <begin position="334"/>
        <end position="353"/>
    </location>
</feature>
<feature type="domain" description="Nuclease associated modular" evidence="3">
    <location>
        <begin position="226"/>
        <end position="242"/>
    </location>
</feature>
<protein>
    <recommendedName>
        <fullName evidence="3">Nuclease associated modular domain-containing protein</fullName>
    </recommendedName>
</protein>
<dbReference type="PANTHER" id="PTHR34199:SF2">
    <property type="entry name" value="NUMOD3 MOTIF FAMILY PROTEIN, EXPRESSED"/>
    <property type="match status" value="1"/>
</dbReference>
<gene>
    <name evidence="4" type="ORF">ACHAWO_000007</name>
</gene>
<comment type="caution">
    <text evidence="4">The sequence shown here is derived from an EMBL/GenBank/DDBJ whole genome shotgun (WGS) entry which is preliminary data.</text>
</comment>
<organism evidence="4 5">
    <name type="scientific">Cyclotella atomus</name>
    <dbReference type="NCBI Taxonomy" id="382360"/>
    <lineage>
        <taxon>Eukaryota</taxon>
        <taxon>Sar</taxon>
        <taxon>Stramenopiles</taxon>
        <taxon>Ochrophyta</taxon>
        <taxon>Bacillariophyta</taxon>
        <taxon>Coscinodiscophyceae</taxon>
        <taxon>Thalassiosirophycidae</taxon>
        <taxon>Stephanodiscales</taxon>
        <taxon>Stephanodiscaceae</taxon>
        <taxon>Cyclotella</taxon>
    </lineage>
</organism>
<feature type="region of interest" description="Disordered" evidence="1">
    <location>
        <begin position="227"/>
        <end position="256"/>
    </location>
</feature>
<feature type="compositionally biased region" description="Low complexity" evidence="1">
    <location>
        <begin position="232"/>
        <end position="245"/>
    </location>
</feature>
<feature type="domain" description="Nuclease associated modular" evidence="3">
    <location>
        <begin position="348"/>
        <end position="364"/>
    </location>
</feature>
<feature type="chain" id="PRO_5044879842" description="Nuclease associated modular domain-containing protein" evidence="2">
    <location>
        <begin position="24"/>
        <end position="663"/>
    </location>
</feature>
<dbReference type="SMART" id="SM00496">
    <property type="entry name" value="IENR2"/>
    <property type="match status" value="4"/>
</dbReference>
<accession>A0ABD3QK22</accession>
<dbReference type="PANTHER" id="PTHR34199">
    <property type="entry name" value="NUMOD3 MOTIF FAMILY PROTEIN, EXPRESSED"/>
    <property type="match status" value="1"/>
</dbReference>
<evidence type="ECO:0000259" key="3">
    <source>
        <dbReference type="SMART" id="SM00496"/>
    </source>
</evidence>
<dbReference type="Pfam" id="PF07460">
    <property type="entry name" value="NUMOD3"/>
    <property type="match status" value="3"/>
</dbReference>
<evidence type="ECO:0000313" key="4">
    <source>
        <dbReference type="EMBL" id="KAL3799896.1"/>
    </source>
</evidence>
<feature type="signal peptide" evidence="2">
    <location>
        <begin position="1"/>
        <end position="23"/>
    </location>
</feature>
<feature type="domain" description="Nuclease associated modular" evidence="3">
    <location>
        <begin position="311"/>
        <end position="327"/>
    </location>
</feature>
<name>A0ABD3QK22_9STRA</name>
<feature type="region of interest" description="Disordered" evidence="1">
    <location>
        <begin position="289"/>
        <end position="316"/>
    </location>
</feature>
<evidence type="ECO:0000256" key="2">
    <source>
        <dbReference type="SAM" id="SignalP"/>
    </source>
</evidence>
<keyword evidence="5" id="KW-1185">Reference proteome</keyword>
<feature type="domain" description="Nuclease associated modular" evidence="3">
    <location>
        <begin position="250"/>
        <end position="266"/>
    </location>
</feature>
<proteinExistence type="predicted"/>
<feature type="compositionally biased region" description="Low complexity" evidence="1">
    <location>
        <begin position="504"/>
        <end position="517"/>
    </location>
</feature>
<dbReference type="InterPro" id="IPR003611">
    <property type="entry name" value="NUMOD3"/>
</dbReference>
<feature type="compositionally biased region" description="Basic residues" evidence="1">
    <location>
        <begin position="492"/>
        <end position="503"/>
    </location>
</feature>
<feature type="compositionally biased region" description="Acidic residues" evidence="1">
    <location>
        <begin position="646"/>
        <end position="656"/>
    </location>
</feature>
<reference evidence="4 5" key="1">
    <citation type="submission" date="2024-10" db="EMBL/GenBank/DDBJ databases">
        <title>Updated reference genomes for cyclostephanoid diatoms.</title>
        <authorList>
            <person name="Roberts W.R."/>
            <person name="Alverson A.J."/>
        </authorList>
    </citation>
    <scope>NUCLEOTIDE SEQUENCE [LARGE SCALE GENOMIC DNA]</scope>
    <source>
        <strain evidence="4 5">AJA010-31</strain>
    </source>
</reference>
<feature type="compositionally biased region" description="Basic and acidic residues" evidence="1">
    <location>
        <begin position="542"/>
        <end position="551"/>
    </location>
</feature>
<evidence type="ECO:0000256" key="1">
    <source>
        <dbReference type="SAM" id="MobiDB-lite"/>
    </source>
</evidence>
<keyword evidence="2" id="KW-0732">Signal</keyword>
<feature type="region of interest" description="Disordered" evidence="1">
    <location>
        <begin position="607"/>
        <end position="663"/>
    </location>
</feature>
<feature type="region of interest" description="Disordered" evidence="1">
    <location>
        <begin position="456"/>
        <end position="564"/>
    </location>
</feature>
<dbReference type="EMBL" id="JALLPJ020000174">
    <property type="protein sequence ID" value="KAL3799896.1"/>
    <property type="molecule type" value="Genomic_DNA"/>
</dbReference>
<dbReference type="Proteomes" id="UP001530400">
    <property type="component" value="Unassembled WGS sequence"/>
</dbReference>
<evidence type="ECO:0000313" key="5">
    <source>
        <dbReference type="Proteomes" id="UP001530400"/>
    </source>
</evidence>